<dbReference type="Proteomes" id="UP000799118">
    <property type="component" value="Unassembled WGS sequence"/>
</dbReference>
<evidence type="ECO:0000259" key="3">
    <source>
        <dbReference type="PROSITE" id="PS50114"/>
    </source>
</evidence>
<feature type="compositionally biased region" description="Polar residues" evidence="2">
    <location>
        <begin position="18"/>
        <end position="31"/>
    </location>
</feature>
<name>A0A6A4HUV1_9AGAR</name>
<feature type="compositionally biased region" description="Low complexity" evidence="2">
    <location>
        <begin position="113"/>
        <end position="124"/>
    </location>
</feature>
<dbReference type="Pfam" id="PF00320">
    <property type="entry name" value="GATA"/>
    <property type="match status" value="1"/>
</dbReference>
<feature type="compositionally biased region" description="Polar residues" evidence="2">
    <location>
        <begin position="76"/>
        <end position="89"/>
    </location>
</feature>
<feature type="region of interest" description="Disordered" evidence="2">
    <location>
        <begin position="1"/>
        <end position="167"/>
    </location>
</feature>
<dbReference type="AlphaFoldDB" id="A0A6A4HUV1"/>
<proteinExistence type="predicted"/>
<feature type="domain" description="GATA-type" evidence="3">
    <location>
        <begin position="209"/>
        <end position="264"/>
    </location>
</feature>
<dbReference type="Gene3D" id="3.30.50.10">
    <property type="entry name" value="Erythroid Transcription Factor GATA-1, subunit A"/>
    <property type="match status" value="1"/>
</dbReference>
<dbReference type="GO" id="GO:0006355">
    <property type="term" value="P:regulation of DNA-templated transcription"/>
    <property type="evidence" value="ECO:0007669"/>
    <property type="project" value="InterPro"/>
</dbReference>
<feature type="compositionally biased region" description="Polar residues" evidence="2">
    <location>
        <begin position="139"/>
        <end position="150"/>
    </location>
</feature>
<sequence>MARMGFNDKASGKCSISALLNPTETPDNSLPPQDFLGKGANHGRSLNSSSSSSQFRSSGSGYSLPPFNTLERDRYVSSSSRPNITTDTGTVRGRSESRYAHTVEYRDRGGYKSGSRSYKNSSSNPTSNASVFSGLPLRSEQQAGSLQSTPSPIPPLSGYLGPNPLKNSPTHYPNDSFYYTFPLEPGHKYPPTYPSHLPSNTPMTRTTESPPIKKCLSCGVTHTVLWRKSKVNPGNYLCNRCGLWERNNRVERTPLAEGHTSSVRGFVVQSPYSSGGDILE</sequence>
<dbReference type="PROSITE" id="PS50114">
    <property type="entry name" value="GATA_ZN_FINGER_2"/>
    <property type="match status" value="1"/>
</dbReference>
<keyword evidence="1" id="KW-0862">Zinc</keyword>
<accession>A0A6A4HUV1</accession>
<dbReference type="EMBL" id="ML769445">
    <property type="protein sequence ID" value="KAE9401500.1"/>
    <property type="molecule type" value="Genomic_DNA"/>
</dbReference>
<evidence type="ECO:0000256" key="1">
    <source>
        <dbReference type="PROSITE-ProRule" id="PRU00094"/>
    </source>
</evidence>
<dbReference type="GO" id="GO:0008270">
    <property type="term" value="F:zinc ion binding"/>
    <property type="evidence" value="ECO:0007669"/>
    <property type="project" value="UniProtKB-KW"/>
</dbReference>
<dbReference type="InterPro" id="IPR000679">
    <property type="entry name" value="Znf_GATA"/>
</dbReference>
<keyword evidence="1" id="KW-0863">Zinc-finger</keyword>
<organism evidence="4 5">
    <name type="scientific">Gymnopus androsaceus JB14</name>
    <dbReference type="NCBI Taxonomy" id="1447944"/>
    <lineage>
        <taxon>Eukaryota</taxon>
        <taxon>Fungi</taxon>
        <taxon>Dikarya</taxon>
        <taxon>Basidiomycota</taxon>
        <taxon>Agaricomycotina</taxon>
        <taxon>Agaricomycetes</taxon>
        <taxon>Agaricomycetidae</taxon>
        <taxon>Agaricales</taxon>
        <taxon>Marasmiineae</taxon>
        <taxon>Omphalotaceae</taxon>
        <taxon>Gymnopus</taxon>
    </lineage>
</organism>
<dbReference type="InterPro" id="IPR013088">
    <property type="entry name" value="Znf_NHR/GATA"/>
</dbReference>
<keyword evidence="5" id="KW-1185">Reference proteome</keyword>
<evidence type="ECO:0000313" key="4">
    <source>
        <dbReference type="EMBL" id="KAE9401500.1"/>
    </source>
</evidence>
<feature type="compositionally biased region" description="Basic and acidic residues" evidence="2">
    <location>
        <begin position="93"/>
        <end position="110"/>
    </location>
</feature>
<dbReference type="PROSITE" id="PS00344">
    <property type="entry name" value="GATA_ZN_FINGER_1"/>
    <property type="match status" value="1"/>
</dbReference>
<dbReference type="OrthoDB" id="2842236at2759"/>
<gene>
    <name evidence="4" type="ORF">BT96DRAFT_603406</name>
</gene>
<dbReference type="GO" id="GO:0043565">
    <property type="term" value="F:sequence-specific DNA binding"/>
    <property type="evidence" value="ECO:0007669"/>
    <property type="project" value="InterPro"/>
</dbReference>
<reference evidence="4" key="1">
    <citation type="journal article" date="2019" name="Environ. Microbiol.">
        <title>Fungal ecological strategies reflected in gene transcription - a case study of two litter decomposers.</title>
        <authorList>
            <person name="Barbi F."/>
            <person name="Kohler A."/>
            <person name="Barry K."/>
            <person name="Baskaran P."/>
            <person name="Daum C."/>
            <person name="Fauchery L."/>
            <person name="Ihrmark K."/>
            <person name="Kuo A."/>
            <person name="LaButti K."/>
            <person name="Lipzen A."/>
            <person name="Morin E."/>
            <person name="Grigoriev I.V."/>
            <person name="Henrissat B."/>
            <person name="Lindahl B."/>
            <person name="Martin F."/>
        </authorList>
    </citation>
    <scope>NUCLEOTIDE SEQUENCE</scope>
    <source>
        <strain evidence="4">JB14</strain>
    </source>
</reference>
<feature type="compositionally biased region" description="Low complexity" evidence="2">
    <location>
        <begin position="45"/>
        <end position="63"/>
    </location>
</feature>
<protein>
    <recommendedName>
        <fullName evidence="3">GATA-type domain-containing protein</fullName>
    </recommendedName>
</protein>
<dbReference type="SMART" id="SM00401">
    <property type="entry name" value="ZnF_GATA"/>
    <property type="match status" value="1"/>
</dbReference>
<evidence type="ECO:0000256" key="2">
    <source>
        <dbReference type="SAM" id="MobiDB-lite"/>
    </source>
</evidence>
<keyword evidence="1" id="KW-0479">Metal-binding</keyword>
<dbReference type="SUPFAM" id="SSF57716">
    <property type="entry name" value="Glucocorticoid receptor-like (DNA-binding domain)"/>
    <property type="match status" value="1"/>
</dbReference>
<evidence type="ECO:0000313" key="5">
    <source>
        <dbReference type="Proteomes" id="UP000799118"/>
    </source>
</evidence>